<dbReference type="SMART" id="SM00906">
    <property type="entry name" value="Fungal_trans"/>
    <property type="match status" value="1"/>
</dbReference>
<evidence type="ECO:0000259" key="3">
    <source>
        <dbReference type="SMART" id="SM00906"/>
    </source>
</evidence>
<dbReference type="AlphaFoldDB" id="A0A0D1ZWZ0"/>
<gene>
    <name evidence="4" type="ORF">PV08_04408</name>
</gene>
<keyword evidence="1" id="KW-0539">Nucleus</keyword>
<reference evidence="4 5" key="1">
    <citation type="submission" date="2015-01" db="EMBL/GenBank/DDBJ databases">
        <title>The Genome Sequence of Exophiala spinifera CBS89968.</title>
        <authorList>
            <consortium name="The Broad Institute Genomics Platform"/>
            <person name="Cuomo C."/>
            <person name="de Hoog S."/>
            <person name="Gorbushina A."/>
            <person name="Stielow B."/>
            <person name="Teixiera M."/>
            <person name="Abouelleil A."/>
            <person name="Chapman S.B."/>
            <person name="Priest M."/>
            <person name="Young S.K."/>
            <person name="Wortman J."/>
            <person name="Nusbaum C."/>
            <person name="Birren B."/>
        </authorList>
    </citation>
    <scope>NUCLEOTIDE SEQUENCE [LARGE SCALE GENOMIC DNA]</scope>
    <source>
        <strain evidence="4 5">CBS 89968</strain>
    </source>
</reference>
<dbReference type="PANTHER" id="PTHR46910">
    <property type="entry name" value="TRANSCRIPTION FACTOR PDR1"/>
    <property type="match status" value="1"/>
</dbReference>
<feature type="domain" description="Xylanolytic transcriptional activator regulatory" evidence="3">
    <location>
        <begin position="199"/>
        <end position="273"/>
    </location>
</feature>
<dbReference type="HOGENOM" id="CLU_016058_2_0_1"/>
<protein>
    <recommendedName>
        <fullName evidence="3">Xylanolytic transcriptional activator regulatory domain-containing protein</fullName>
    </recommendedName>
</protein>
<dbReference type="GeneID" id="27331491"/>
<dbReference type="GO" id="GO:0006351">
    <property type="term" value="P:DNA-templated transcription"/>
    <property type="evidence" value="ECO:0007669"/>
    <property type="project" value="InterPro"/>
</dbReference>
<keyword evidence="5" id="KW-1185">Reference proteome</keyword>
<proteinExistence type="predicted"/>
<dbReference type="InterPro" id="IPR007219">
    <property type="entry name" value="XnlR_reg_dom"/>
</dbReference>
<dbReference type="VEuPathDB" id="FungiDB:PV08_04408"/>
<name>A0A0D1ZWZ0_9EURO</name>
<accession>A0A0D1ZWZ0</accession>
<dbReference type="PANTHER" id="PTHR46910:SF25">
    <property type="entry name" value="ABC-TRANSPORTER-REGULATING TRANSCRIPTION FACTOR"/>
    <property type="match status" value="1"/>
</dbReference>
<dbReference type="EMBL" id="KN847494">
    <property type="protein sequence ID" value="KIW17217.1"/>
    <property type="molecule type" value="Genomic_DNA"/>
</dbReference>
<evidence type="ECO:0000256" key="1">
    <source>
        <dbReference type="ARBA" id="ARBA00023242"/>
    </source>
</evidence>
<evidence type="ECO:0000313" key="5">
    <source>
        <dbReference type="Proteomes" id="UP000053328"/>
    </source>
</evidence>
<dbReference type="RefSeq" id="XP_016237433.1">
    <property type="nucleotide sequence ID" value="XM_016378756.1"/>
</dbReference>
<organism evidence="4 5">
    <name type="scientific">Exophiala spinifera</name>
    <dbReference type="NCBI Taxonomy" id="91928"/>
    <lineage>
        <taxon>Eukaryota</taxon>
        <taxon>Fungi</taxon>
        <taxon>Dikarya</taxon>
        <taxon>Ascomycota</taxon>
        <taxon>Pezizomycotina</taxon>
        <taxon>Eurotiomycetes</taxon>
        <taxon>Chaetothyriomycetidae</taxon>
        <taxon>Chaetothyriales</taxon>
        <taxon>Herpotrichiellaceae</taxon>
        <taxon>Exophiala</taxon>
    </lineage>
</organism>
<dbReference type="GO" id="GO:0003700">
    <property type="term" value="F:DNA-binding transcription factor activity"/>
    <property type="evidence" value="ECO:0007669"/>
    <property type="project" value="InterPro"/>
</dbReference>
<dbReference type="CDD" id="cd12148">
    <property type="entry name" value="fungal_TF_MHR"/>
    <property type="match status" value="1"/>
</dbReference>
<dbReference type="STRING" id="91928.A0A0D1ZWZ0"/>
<evidence type="ECO:0000256" key="2">
    <source>
        <dbReference type="SAM" id="MobiDB-lite"/>
    </source>
</evidence>
<dbReference type="InterPro" id="IPR050987">
    <property type="entry name" value="AtrR-like"/>
</dbReference>
<sequence length="555" mass="61873">MSTAKPFLKTQSGNTTNPGRGLQSVQRLAQSGYGRPLATKTLRQLRNALQEILFRAPTTMTCLLSHVHRKLMSLLLLNTSMLTFELEAFYRNCWESSLGIVDRTAFEARLRGHYRGQTQRDDVAFYALRHVIYAAGLRSILSEDSTVSFAIAQADPGRYFKMALSVLTKLLLPPSNLTAIRALVLMSCYTEALGHLGLKNFLCSNAVHLAQAKGLHRQPDRAWGRCPKEALERSNLWWTLYALEKYLSQSSCRASAIDDENINIFTPDAYPSIQPHSPCFRIIIRLAKIQSGIGRRLLSLKALSMTADELIQTVTKFHDELNLLLNEIPEELQISALGRSSHSSKQVHEILYLHFSIHSSIMAVHCHFFYPWLVSRFTGTRYNAIVEGRVALSSDITAEAARKIILALRLVNATANTPSCLAFYYPLHAMVSLFIHIVKHPTIPSAATDLGLLDACVGHFGYVEFLTASAMSISLPREVSNVASRVVQLGRTKEADHAAVEEVVHGTQQSGSGLQAAGAETLRFNFDNFQFEPASTDEVCIDYQCRYCHLDWVGN</sequence>
<feature type="region of interest" description="Disordered" evidence="2">
    <location>
        <begin position="1"/>
        <end position="22"/>
    </location>
</feature>
<evidence type="ECO:0000313" key="4">
    <source>
        <dbReference type="EMBL" id="KIW17217.1"/>
    </source>
</evidence>
<dbReference type="Proteomes" id="UP000053328">
    <property type="component" value="Unassembled WGS sequence"/>
</dbReference>
<dbReference type="GO" id="GO:0008270">
    <property type="term" value="F:zinc ion binding"/>
    <property type="evidence" value="ECO:0007669"/>
    <property type="project" value="InterPro"/>
</dbReference>
<dbReference type="Pfam" id="PF04082">
    <property type="entry name" value="Fungal_trans"/>
    <property type="match status" value="1"/>
</dbReference>
<dbReference type="GO" id="GO:0003677">
    <property type="term" value="F:DNA binding"/>
    <property type="evidence" value="ECO:0007669"/>
    <property type="project" value="InterPro"/>
</dbReference>
<dbReference type="OrthoDB" id="39175at2759"/>